<protein>
    <submittedName>
        <fullName evidence="1">Uncharacterized protein</fullName>
    </submittedName>
</protein>
<dbReference type="Proteomes" id="UP000053700">
    <property type="component" value="Unassembled WGS sequence"/>
</dbReference>
<feature type="non-terminal residue" evidence="1">
    <location>
        <position position="145"/>
    </location>
</feature>
<evidence type="ECO:0000313" key="1">
    <source>
        <dbReference type="EMBL" id="KFQ85552.1"/>
    </source>
</evidence>
<dbReference type="OrthoDB" id="10266825at2759"/>
<accession>A0A091U674</accession>
<evidence type="ECO:0000313" key="2">
    <source>
        <dbReference type="Proteomes" id="UP000053700"/>
    </source>
</evidence>
<keyword evidence="2" id="KW-1185">Reference proteome</keyword>
<name>A0A091U674_PHORB</name>
<dbReference type="AlphaFoldDB" id="A0A091U674"/>
<reference evidence="1 2" key="1">
    <citation type="submission" date="2014-04" db="EMBL/GenBank/DDBJ databases">
        <title>Genome evolution of avian class.</title>
        <authorList>
            <person name="Zhang G."/>
            <person name="Li C."/>
        </authorList>
    </citation>
    <scope>NUCLEOTIDE SEQUENCE [LARGE SCALE GENOMIC DNA]</scope>
    <source>
        <strain evidence="1">BGI_N337</strain>
    </source>
</reference>
<sequence length="145" mass="15684">MGEGITFVDGHSVGNTITRVHHNTSGTTRGIQGQHSLDGYIHGWGVEGLEHDLGREKKGVDFTHLCHLLSVGFGVQGSLCEQHRVLLRGYSQLIVESVVPDLLHVIPVGDNTVFNGVLQGQDTSFALGFITNVAVFLAHTNHHTL</sequence>
<gene>
    <name evidence="1" type="ORF">N337_03614</name>
</gene>
<organism evidence="1 2">
    <name type="scientific">Phoenicopterus ruber ruber</name>
    <dbReference type="NCBI Taxonomy" id="9218"/>
    <lineage>
        <taxon>Eukaryota</taxon>
        <taxon>Metazoa</taxon>
        <taxon>Chordata</taxon>
        <taxon>Craniata</taxon>
        <taxon>Vertebrata</taxon>
        <taxon>Euteleostomi</taxon>
        <taxon>Archelosauria</taxon>
        <taxon>Archosauria</taxon>
        <taxon>Dinosauria</taxon>
        <taxon>Saurischia</taxon>
        <taxon>Theropoda</taxon>
        <taxon>Coelurosauria</taxon>
        <taxon>Aves</taxon>
        <taxon>Neognathae</taxon>
        <taxon>Neoaves</taxon>
        <taxon>Mirandornithes</taxon>
        <taxon>Phoenicopteriformes</taxon>
        <taxon>Phoenicopteridae</taxon>
        <taxon>Phoenicopterus</taxon>
    </lineage>
</organism>
<proteinExistence type="predicted"/>
<dbReference type="EMBL" id="KK416986">
    <property type="protein sequence ID" value="KFQ85552.1"/>
    <property type="molecule type" value="Genomic_DNA"/>
</dbReference>